<keyword evidence="4 8" id="KW-0548">Nucleotidyltransferase</keyword>
<sequence length="163" mass="18335">MSGSGALFSKFLMLTGYYPRPGDLLTRVLATGTFDILHPGHVYFLTQARALGDELFVIIARDSNVTHKPKPIIPERQRFEMVNSLGTVDKALLGSETDMFEPLKEIKPDIIALGYDQYFDIEFLEKELSKRGYPAKVVRIQFSKECPLCSTGAIIKEVIKRHG</sequence>
<name>A0A0E3S893_9EURY</name>
<evidence type="ECO:0000259" key="9">
    <source>
        <dbReference type="Pfam" id="PF01467"/>
    </source>
</evidence>
<dbReference type="EMBL" id="CP009515">
    <property type="protein sequence ID" value="AKB75308.1"/>
    <property type="molecule type" value="Genomic_DNA"/>
</dbReference>
<keyword evidence="7 8" id="KW-0067">ATP-binding</keyword>
<evidence type="ECO:0000256" key="5">
    <source>
        <dbReference type="ARBA" id="ARBA00022741"/>
    </source>
</evidence>
<dbReference type="HOGENOM" id="CLU_034585_2_1_2"/>
<keyword evidence="5 8" id="KW-0547">Nucleotide-binding</keyword>
<keyword evidence="11" id="KW-1185">Reference proteome</keyword>
<dbReference type="SUPFAM" id="SSF52374">
    <property type="entry name" value="Nucleotidylyl transferase"/>
    <property type="match status" value="1"/>
</dbReference>
<dbReference type="PATRIC" id="fig|1434111.4.peg.2688"/>
<evidence type="ECO:0000313" key="10">
    <source>
        <dbReference type="EMBL" id="AKB75308.1"/>
    </source>
</evidence>
<dbReference type="Proteomes" id="UP000033072">
    <property type="component" value="Chromosome"/>
</dbReference>
<organism evidence="10 11">
    <name type="scientific">Methanosarcina lacustris Z-7289</name>
    <dbReference type="NCBI Taxonomy" id="1434111"/>
    <lineage>
        <taxon>Archaea</taxon>
        <taxon>Methanobacteriati</taxon>
        <taxon>Methanobacteriota</taxon>
        <taxon>Stenosarchaea group</taxon>
        <taxon>Methanomicrobia</taxon>
        <taxon>Methanosarcinales</taxon>
        <taxon>Methanosarcinaceae</taxon>
        <taxon>Methanosarcina</taxon>
    </lineage>
</organism>
<feature type="binding site" evidence="8">
    <location>
        <begin position="38"/>
        <end position="41"/>
    </location>
    <ligand>
        <name>ATP</name>
        <dbReference type="ChEBI" id="CHEBI:30616"/>
    </ligand>
</feature>
<comment type="caution">
    <text evidence="8">Lacks conserved residue(s) required for the propagation of feature annotation.</text>
</comment>
<dbReference type="InterPro" id="IPR014729">
    <property type="entry name" value="Rossmann-like_a/b/a_fold"/>
</dbReference>
<comment type="subunit">
    <text evidence="8">Homodimer.</text>
</comment>
<dbReference type="Pfam" id="PF01467">
    <property type="entry name" value="CTP_transf_like"/>
    <property type="match status" value="1"/>
</dbReference>
<keyword evidence="6 8" id="KW-0274">FAD</keyword>
<evidence type="ECO:0000256" key="2">
    <source>
        <dbReference type="ARBA" id="ARBA00022643"/>
    </source>
</evidence>
<dbReference type="Gene3D" id="3.40.50.620">
    <property type="entry name" value="HUPs"/>
    <property type="match status" value="1"/>
</dbReference>
<protein>
    <recommendedName>
        <fullName evidence="8">FAD synthase</fullName>
        <ecNumber evidence="8">2.7.7.2</ecNumber>
    </recommendedName>
    <alternativeName>
        <fullName evidence="8">FMN adenylyltransferase</fullName>
    </alternativeName>
    <alternativeName>
        <fullName evidence="8">Flavin adenine dinucleotide synthase</fullName>
    </alternativeName>
</protein>
<accession>A0A0E3S893</accession>
<dbReference type="AlphaFoldDB" id="A0A0E3S893"/>
<comment type="similarity">
    <text evidence="8">Belongs to the archaeal FAD synthase family.</text>
</comment>
<evidence type="ECO:0000256" key="1">
    <source>
        <dbReference type="ARBA" id="ARBA00022630"/>
    </source>
</evidence>
<keyword evidence="2 8" id="KW-0288">FMN</keyword>
<dbReference type="CDD" id="cd02170">
    <property type="entry name" value="cytidylyltransferase"/>
    <property type="match status" value="1"/>
</dbReference>
<evidence type="ECO:0000256" key="6">
    <source>
        <dbReference type="ARBA" id="ARBA00022827"/>
    </source>
</evidence>
<comment type="cofactor">
    <cofactor evidence="8">
        <name>a divalent metal cation</name>
        <dbReference type="ChEBI" id="CHEBI:60240"/>
    </cofactor>
</comment>
<dbReference type="InterPro" id="IPR004821">
    <property type="entry name" value="Cyt_trans-like"/>
</dbReference>
<feature type="binding site" evidence="8">
    <location>
        <begin position="33"/>
        <end position="34"/>
    </location>
    <ligand>
        <name>ATP</name>
        <dbReference type="ChEBI" id="CHEBI:30616"/>
    </ligand>
</feature>
<reference evidence="10 11" key="1">
    <citation type="submission" date="2014-07" db="EMBL/GenBank/DDBJ databases">
        <title>Methanogenic archaea and the global carbon cycle.</title>
        <authorList>
            <person name="Henriksen J.R."/>
            <person name="Luke J."/>
            <person name="Reinhart S."/>
            <person name="Benedict M.N."/>
            <person name="Youngblut N.D."/>
            <person name="Metcalf M.E."/>
            <person name="Whitaker R.J."/>
            <person name="Metcalf W.W."/>
        </authorList>
    </citation>
    <scope>NUCLEOTIDE SEQUENCE [LARGE SCALE GENOMIC DNA]</scope>
    <source>
        <strain evidence="10 11">Z-7289</strain>
    </source>
</reference>
<dbReference type="NCBIfam" id="TIGR00125">
    <property type="entry name" value="cyt_tran_rel"/>
    <property type="match status" value="1"/>
</dbReference>
<dbReference type="STRING" id="1434111.MSLAZ_2047"/>
<dbReference type="HAMAP" id="MF_02115">
    <property type="entry name" value="FAD_synth_arch"/>
    <property type="match status" value="1"/>
</dbReference>
<keyword evidence="1 8" id="KW-0285">Flavoprotein</keyword>
<gene>
    <name evidence="8" type="primary">ribL</name>
    <name evidence="10" type="ORF">MSLAZ_2047</name>
</gene>
<dbReference type="UniPathway" id="UPA00277">
    <property type="reaction ID" value="UER00407"/>
</dbReference>
<comment type="function">
    <text evidence="8">Catalyzes the transfer of the AMP portion of ATP to flavin mononucleotide (FMN) to produce flavin adenine dinucleotide (FAD) coenzyme.</text>
</comment>
<evidence type="ECO:0000256" key="4">
    <source>
        <dbReference type="ARBA" id="ARBA00022695"/>
    </source>
</evidence>
<evidence type="ECO:0000256" key="8">
    <source>
        <dbReference type="HAMAP-Rule" id="MF_02115"/>
    </source>
</evidence>
<dbReference type="GO" id="GO:0006747">
    <property type="term" value="P:FAD biosynthetic process"/>
    <property type="evidence" value="ECO:0007669"/>
    <property type="project" value="UniProtKB-UniRule"/>
</dbReference>
<dbReference type="GO" id="GO:0005524">
    <property type="term" value="F:ATP binding"/>
    <property type="evidence" value="ECO:0007669"/>
    <property type="project" value="UniProtKB-UniRule"/>
</dbReference>
<evidence type="ECO:0000313" key="11">
    <source>
        <dbReference type="Proteomes" id="UP000033072"/>
    </source>
</evidence>
<comment type="catalytic activity">
    <reaction evidence="8">
        <text>FMN + ATP + H(+) = FAD + diphosphate</text>
        <dbReference type="Rhea" id="RHEA:17237"/>
        <dbReference type="ChEBI" id="CHEBI:15378"/>
        <dbReference type="ChEBI" id="CHEBI:30616"/>
        <dbReference type="ChEBI" id="CHEBI:33019"/>
        <dbReference type="ChEBI" id="CHEBI:57692"/>
        <dbReference type="ChEBI" id="CHEBI:58210"/>
        <dbReference type="EC" id="2.7.7.2"/>
    </reaction>
</comment>
<dbReference type="EC" id="2.7.7.2" evidence="8"/>
<comment type="pathway">
    <text evidence="8">Cofactor biosynthesis; FAD biosynthesis; FAD from FMN: step 1/1.</text>
</comment>
<proteinExistence type="inferred from homology"/>
<dbReference type="PANTHER" id="PTHR43793">
    <property type="entry name" value="FAD SYNTHASE"/>
    <property type="match status" value="1"/>
</dbReference>
<dbReference type="GO" id="GO:0003919">
    <property type="term" value="F:FMN adenylyltransferase activity"/>
    <property type="evidence" value="ECO:0007669"/>
    <property type="project" value="UniProtKB-UniRule"/>
</dbReference>
<dbReference type="PANTHER" id="PTHR43793:SF1">
    <property type="entry name" value="FAD SYNTHASE"/>
    <property type="match status" value="1"/>
</dbReference>
<dbReference type="InterPro" id="IPR050385">
    <property type="entry name" value="Archaeal_FAD_synthase"/>
</dbReference>
<evidence type="ECO:0000256" key="7">
    <source>
        <dbReference type="ARBA" id="ARBA00022840"/>
    </source>
</evidence>
<dbReference type="GO" id="GO:0046444">
    <property type="term" value="P:FMN metabolic process"/>
    <property type="evidence" value="ECO:0007669"/>
    <property type="project" value="UniProtKB-UniRule"/>
</dbReference>
<feature type="binding site" evidence="8">
    <location>
        <position position="116"/>
    </location>
    <ligand>
        <name>ATP</name>
        <dbReference type="ChEBI" id="CHEBI:30616"/>
    </ligand>
</feature>
<evidence type="ECO:0000256" key="3">
    <source>
        <dbReference type="ARBA" id="ARBA00022679"/>
    </source>
</evidence>
<dbReference type="InterPro" id="IPR024902">
    <property type="entry name" value="FAD_synth_RibL"/>
</dbReference>
<feature type="domain" description="Cytidyltransferase-like" evidence="9">
    <location>
        <begin position="29"/>
        <end position="156"/>
    </location>
</feature>
<dbReference type="KEGG" id="mls:MSLAZ_2047"/>
<keyword evidence="3 8" id="KW-0808">Transferase</keyword>